<evidence type="ECO:0000256" key="3">
    <source>
        <dbReference type="ARBA" id="ARBA00022679"/>
    </source>
</evidence>
<keyword evidence="3" id="KW-0808">Transferase</keyword>
<keyword evidence="5 8" id="KW-0012">Acyltransferase</keyword>
<dbReference type="PANTHER" id="PTHR10434:SF64">
    <property type="entry name" value="1-ACYL-SN-GLYCEROL-3-PHOSPHATE ACYLTRANSFERASE-RELATED"/>
    <property type="match status" value="1"/>
</dbReference>
<keyword evidence="6" id="KW-0472">Membrane</keyword>
<name>A0ABT6RHR4_9BACT</name>
<feature type="transmembrane region" description="Helical" evidence="6">
    <location>
        <begin position="12"/>
        <end position="34"/>
    </location>
</feature>
<feature type="domain" description="Phospholipid/glycerol acyltransferase" evidence="7">
    <location>
        <begin position="76"/>
        <end position="195"/>
    </location>
</feature>
<comment type="caution">
    <text evidence="8">The sequence shown here is derived from an EMBL/GenBank/DDBJ whole genome shotgun (WGS) entry which is preliminary data.</text>
</comment>
<evidence type="ECO:0000256" key="1">
    <source>
        <dbReference type="ARBA" id="ARBA00005189"/>
    </source>
</evidence>
<keyword evidence="9" id="KW-1185">Reference proteome</keyword>
<dbReference type="SUPFAM" id="SSF69593">
    <property type="entry name" value="Glycerol-3-phosphate (1)-acyltransferase"/>
    <property type="match status" value="1"/>
</dbReference>
<dbReference type="GO" id="GO:0016746">
    <property type="term" value="F:acyltransferase activity"/>
    <property type="evidence" value="ECO:0007669"/>
    <property type="project" value="UniProtKB-KW"/>
</dbReference>
<dbReference type="InterPro" id="IPR002123">
    <property type="entry name" value="Plipid/glycerol_acylTrfase"/>
</dbReference>
<dbReference type="Pfam" id="PF01553">
    <property type="entry name" value="Acyltransferase"/>
    <property type="match status" value="1"/>
</dbReference>
<proteinExistence type="predicted"/>
<keyword evidence="2" id="KW-0444">Lipid biosynthesis</keyword>
<dbReference type="Proteomes" id="UP001226434">
    <property type="component" value="Unassembled WGS sequence"/>
</dbReference>
<keyword evidence="6" id="KW-0812">Transmembrane</keyword>
<sequence>MKKLLGYILTPIFYFVFGLILCVFHVAQVIALRIFGKNAHKKTVDVMNFCLLYSLWILGTRIHIKYKFKPPVDKPIIFVANHQSLYDIVGIIWFLRNNYPKFVSKIELGKGIPSISYNLRHSGAAMINRNDPRQAITAIAKLGKLIEENNYSAVIFPEGTRSKDGTVKGFAAAGINALLKKAPDALVVPIVINNNWKLNRWRFPMSVGEHISWTVLPCIQTTGKEIATIVLEAENAIRAELSNI</sequence>
<comment type="pathway">
    <text evidence="1">Lipid metabolism.</text>
</comment>
<evidence type="ECO:0000256" key="5">
    <source>
        <dbReference type="ARBA" id="ARBA00023315"/>
    </source>
</evidence>
<dbReference type="CDD" id="cd07989">
    <property type="entry name" value="LPLAT_AGPAT-like"/>
    <property type="match status" value="1"/>
</dbReference>
<gene>
    <name evidence="8" type="ORF">QJ048_20160</name>
</gene>
<evidence type="ECO:0000259" key="7">
    <source>
        <dbReference type="SMART" id="SM00563"/>
    </source>
</evidence>
<protein>
    <submittedName>
        <fullName evidence="8">Lysophospholipid acyltransferase family protein</fullName>
    </submittedName>
</protein>
<evidence type="ECO:0000256" key="2">
    <source>
        <dbReference type="ARBA" id="ARBA00022516"/>
    </source>
</evidence>
<evidence type="ECO:0000313" key="9">
    <source>
        <dbReference type="Proteomes" id="UP001226434"/>
    </source>
</evidence>
<accession>A0ABT6RHR4</accession>
<keyword evidence="6" id="KW-1133">Transmembrane helix</keyword>
<organism evidence="8 9">
    <name type="scientific">Pinibacter soli</name>
    <dbReference type="NCBI Taxonomy" id="3044211"/>
    <lineage>
        <taxon>Bacteria</taxon>
        <taxon>Pseudomonadati</taxon>
        <taxon>Bacteroidota</taxon>
        <taxon>Chitinophagia</taxon>
        <taxon>Chitinophagales</taxon>
        <taxon>Chitinophagaceae</taxon>
        <taxon>Pinibacter</taxon>
    </lineage>
</organism>
<keyword evidence="4" id="KW-0443">Lipid metabolism</keyword>
<dbReference type="SMART" id="SM00563">
    <property type="entry name" value="PlsC"/>
    <property type="match status" value="1"/>
</dbReference>
<evidence type="ECO:0000313" key="8">
    <source>
        <dbReference type="EMBL" id="MDI3322114.1"/>
    </source>
</evidence>
<dbReference type="RefSeq" id="WP_282336234.1">
    <property type="nucleotide sequence ID" value="NZ_JASBRG010000007.1"/>
</dbReference>
<dbReference type="EMBL" id="JASBRG010000007">
    <property type="protein sequence ID" value="MDI3322114.1"/>
    <property type="molecule type" value="Genomic_DNA"/>
</dbReference>
<dbReference type="PANTHER" id="PTHR10434">
    <property type="entry name" value="1-ACYL-SN-GLYCEROL-3-PHOSPHATE ACYLTRANSFERASE"/>
    <property type="match status" value="1"/>
</dbReference>
<reference evidence="8 9" key="1">
    <citation type="submission" date="2023-05" db="EMBL/GenBank/DDBJ databases">
        <title>Genome sequence of Pinibacter sp. MAH-24.</title>
        <authorList>
            <person name="Huq M.A."/>
        </authorList>
    </citation>
    <scope>NUCLEOTIDE SEQUENCE [LARGE SCALE GENOMIC DNA]</scope>
    <source>
        <strain evidence="8 9">MAH-24</strain>
    </source>
</reference>
<evidence type="ECO:0000256" key="4">
    <source>
        <dbReference type="ARBA" id="ARBA00023098"/>
    </source>
</evidence>
<evidence type="ECO:0000256" key="6">
    <source>
        <dbReference type="SAM" id="Phobius"/>
    </source>
</evidence>